<comment type="subcellular location">
    <subcellularLocation>
        <location evidence="6">Cytoplasm</location>
    </subcellularLocation>
</comment>
<protein>
    <recommendedName>
        <fullName evidence="6">Exodeoxyribonuclease 7 small subunit</fullName>
        <ecNumber evidence="6">3.1.11.6</ecNumber>
    </recommendedName>
    <alternativeName>
        <fullName evidence="6">Exodeoxyribonuclease VII small subunit</fullName>
        <shortName evidence="6">Exonuclease VII small subunit</shortName>
    </alternativeName>
</protein>
<dbReference type="GO" id="GO:0009318">
    <property type="term" value="C:exodeoxyribonuclease VII complex"/>
    <property type="evidence" value="ECO:0007669"/>
    <property type="project" value="UniProtKB-UniRule"/>
</dbReference>
<dbReference type="InterPro" id="IPR003761">
    <property type="entry name" value="Exonuc_VII_S"/>
</dbReference>
<dbReference type="GO" id="GO:0008855">
    <property type="term" value="F:exodeoxyribonuclease VII activity"/>
    <property type="evidence" value="ECO:0007669"/>
    <property type="project" value="UniProtKB-UniRule"/>
</dbReference>
<evidence type="ECO:0000313" key="8">
    <source>
        <dbReference type="Proteomes" id="UP000642829"/>
    </source>
</evidence>
<name>A0A8J3DF63_9BACT</name>
<keyword evidence="3 6" id="KW-0540">Nuclease</keyword>
<evidence type="ECO:0000256" key="1">
    <source>
        <dbReference type="ARBA" id="ARBA00009998"/>
    </source>
</evidence>
<dbReference type="RefSeq" id="WP_189511213.1">
    <property type="nucleotide sequence ID" value="NZ_BMXG01000002.1"/>
</dbReference>
<comment type="caution">
    <text evidence="7">The sequence shown here is derived from an EMBL/GenBank/DDBJ whole genome shotgun (WGS) entry which is preliminary data.</text>
</comment>
<gene>
    <name evidence="6" type="primary">xseB</name>
    <name evidence="7" type="ORF">GCM10007047_03330</name>
</gene>
<evidence type="ECO:0000313" key="7">
    <source>
        <dbReference type="EMBL" id="GHB91774.1"/>
    </source>
</evidence>
<sequence>MGQNGDNDEELSFEHALERLEVLVDSLESGDIALAQLVEKYEEGSNLFKLCNRKLTNAELKIEQLRMEGEAEPKDIPTDASKP</sequence>
<dbReference type="PANTHER" id="PTHR34137:SF1">
    <property type="entry name" value="EXODEOXYRIBONUCLEASE 7 SMALL SUBUNIT"/>
    <property type="match status" value="1"/>
</dbReference>
<evidence type="ECO:0000256" key="3">
    <source>
        <dbReference type="ARBA" id="ARBA00022722"/>
    </source>
</evidence>
<comment type="subunit">
    <text evidence="6">Heterooligomer composed of large and small subunits.</text>
</comment>
<evidence type="ECO:0000256" key="2">
    <source>
        <dbReference type="ARBA" id="ARBA00022490"/>
    </source>
</evidence>
<dbReference type="Pfam" id="PF02609">
    <property type="entry name" value="Exonuc_VII_S"/>
    <property type="match status" value="1"/>
</dbReference>
<dbReference type="SUPFAM" id="SSF116842">
    <property type="entry name" value="XseB-like"/>
    <property type="match status" value="1"/>
</dbReference>
<keyword evidence="5 6" id="KW-0269">Exonuclease</keyword>
<comment type="similarity">
    <text evidence="1 6">Belongs to the XseB family.</text>
</comment>
<comment type="catalytic activity">
    <reaction evidence="6">
        <text>Exonucleolytic cleavage in either 5'- to 3'- or 3'- to 5'-direction to yield nucleoside 5'-phosphates.</text>
        <dbReference type="EC" id="3.1.11.6"/>
    </reaction>
</comment>
<keyword evidence="2 6" id="KW-0963">Cytoplasm</keyword>
<dbReference type="Proteomes" id="UP000642829">
    <property type="component" value="Unassembled WGS sequence"/>
</dbReference>
<organism evidence="7 8">
    <name type="scientific">Cerasicoccus arenae</name>
    <dbReference type="NCBI Taxonomy" id="424488"/>
    <lineage>
        <taxon>Bacteria</taxon>
        <taxon>Pseudomonadati</taxon>
        <taxon>Verrucomicrobiota</taxon>
        <taxon>Opitutia</taxon>
        <taxon>Puniceicoccales</taxon>
        <taxon>Cerasicoccaceae</taxon>
        <taxon>Cerasicoccus</taxon>
    </lineage>
</organism>
<dbReference type="GO" id="GO:0005829">
    <property type="term" value="C:cytosol"/>
    <property type="evidence" value="ECO:0007669"/>
    <property type="project" value="TreeGrafter"/>
</dbReference>
<dbReference type="HAMAP" id="MF_00337">
    <property type="entry name" value="Exonuc_7_S"/>
    <property type="match status" value="1"/>
</dbReference>
<accession>A0A8J3DF63</accession>
<dbReference type="Gene3D" id="1.10.287.1040">
    <property type="entry name" value="Exonuclease VII, small subunit"/>
    <property type="match status" value="1"/>
</dbReference>
<dbReference type="EC" id="3.1.11.6" evidence="6"/>
<dbReference type="AlphaFoldDB" id="A0A8J3DF63"/>
<keyword evidence="8" id="KW-1185">Reference proteome</keyword>
<reference evidence="7" key="1">
    <citation type="journal article" date="2014" name="Int. J. Syst. Evol. Microbiol.">
        <title>Complete genome sequence of Corynebacterium casei LMG S-19264T (=DSM 44701T), isolated from a smear-ripened cheese.</title>
        <authorList>
            <consortium name="US DOE Joint Genome Institute (JGI-PGF)"/>
            <person name="Walter F."/>
            <person name="Albersmeier A."/>
            <person name="Kalinowski J."/>
            <person name="Ruckert C."/>
        </authorList>
    </citation>
    <scope>NUCLEOTIDE SEQUENCE</scope>
    <source>
        <strain evidence="7">KCTC 12870</strain>
    </source>
</reference>
<dbReference type="GO" id="GO:0006308">
    <property type="term" value="P:DNA catabolic process"/>
    <property type="evidence" value="ECO:0007669"/>
    <property type="project" value="UniProtKB-UniRule"/>
</dbReference>
<dbReference type="EMBL" id="BMXG01000002">
    <property type="protein sequence ID" value="GHB91774.1"/>
    <property type="molecule type" value="Genomic_DNA"/>
</dbReference>
<reference evidence="7" key="2">
    <citation type="submission" date="2020-09" db="EMBL/GenBank/DDBJ databases">
        <authorList>
            <person name="Sun Q."/>
            <person name="Kim S."/>
        </authorList>
    </citation>
    <scope>NUCLEOTIDE SEQUENCE</scope>
    <source>
        <strain evidence="7">KCTC 12870</strain>
    </source>
</reference>
<dbReference type="NCBIfam" id="TIGR01280">
    <property type="entry name" value="xseB"/>
    <property type="match status" value="1"/>
</dbReference>
<dbReference type="InterPro" id="IPR037004">
    <property type="entry name" value="Exonuc_VII_ssu_sf"/>
</dbReference>
<evidence type="ECO:0000256" key="4">
    <source>
        <dbReference type="ARBA" id="ARBA00022801"/>
    </source>
</evidence>
<keyword evidence="4 6" id="KW-0378">Hydrolase</keyword>
<proteinExistence type="inferred from homology"/>
<dbReference type="PANTHER" id="PTHR34137">
    <property type="entry name" value="EXODEOXYRIBONUCLEASE 7 SMALL SUBUNIT"/>
    <property type="match status" value="1"/>
</dbReference>
<evidence type="ECO:0000256" key="5">
    <source>
        <dbReference type="ARBA" id="ARBA00022839"/>
    </source>
</evidence>
<evidence type="ECO:0000256" key="6">
    <source>
        <dbReference type="HAMAP-Rule" id="MF_00337"/>
    </source>
</evidence>
<comment type="function">
    <text evidence="6">Bidirectionally degrades single-stranded DNA into large acid-insoluble oligonucleotides, which are then degraded further into small acid-soluble oligonucleotides.</text>
</comment>